<proteinExistence type="predicted"/>
<dbReference type="PANTHER" id="PTHR36031:SF1">
    <property type="entry name" value="F21O3.15 PROTEIN"/>
    <property type="match status" value="1"/>
</dbReference>
<gene>
    <name evidence="2" type="ORF">RGQ29_031779</name>
</gene>
<reference evidence="2 3" key="1">
    <citation type="journal article" date="2023" name="G3 (Bethesda)">
        <title>A haplotype-resolved chromosome-scale genome for Quercus rubra L. provides insights into the genetics of adaptive traits for red oak species.</title>
        <authorList>
            <person name="Kapoor B."/>
            <person name="Jenkins J."/>
            <person name="Schmutz J."/>
            <person name="Zhebentyayeva T."/>
            <person name="Kuelheim C."/>
            <person name="Coggeshall M."/>
            <person name="Heim C."/>
            <person name="Lasky J.R."/>
            <person name="Leites L."/>
            <person name="Islam-Faridi N."/>
            <person name="Romero-Severson J."/>
            <person name="DeLeo V.L."/>
            <person name="Lucas S.M."/>
            <person name="Lazic D."/>
            <person name="Gailing O."/>
            <person name="Carlson J."/>
            <person name="Staton M."/>
        </authorList>
    </citation>
    <scope>NUCLEOTIDE SEQUENCE [LARGE SCALE GENOMIC DNA]</scope>
    <source>
        <strain evidence="2">Pseudo-F2</strain>
    </source>
</reference>
<keyword evidence="1" id="KW-0812">Transmembrane</keyword>
<feature type="transmembrane region" description="Helical" evidence="1">
    <location>
        <begin position="38"/>
        <end position="57"/>
    </location>
</feature>
<evidence type="ECO:0000313" key="2">
    <source>
        <dbReference type="EMBL" id="KAK4573979.1"/>
    </source>
</evidence>
<protein>
    <submittedName>
        <fullName evidence="2">Uncharacterized protein</fullName>
    </submittedName>
</protein>
<keyword evidence="1" id="KW-0472">Membrane</keyword>
<dbReference type="EMBL" id="JAXUIC010000009">
    <property type="protein sequence ID" value="KAK4573979.1"/>
    <property type="molecule type" value="Genomic_DNA"/>
</dbReference>
<accession>A0AAN7EM89</accession>
<dbReference type="Proteomes" id="UP001324115">
    <property type="component" value="Unassembled WGS sequence"/>
</dbReference>
<keyword evidence="3" id="KW-1185">Reference proteome</keyword>
<organism evidence="2 3">
    <name type="scientific">Quercus rubra</name>
    <name type="common">Northern red oak</name>
    <name type="synonym">Quercus borealis</name>
    <dbReference type="NCBI Taxonomy" id="3512"/>
    <lineage>
        <taxon>Eukaryota</taxon>
        <taxon>Viridiplantae</taxon>
        <taxon>Streptophyta</taxon>
        <taxon>Embryophyta</taxon>
        <taxon>Tracheophyta</taxon>
        <taxon>Spermatophyta</taxon>
        <taxon>Magnoliopsida</taxon>
        <taxon>eudicotyledons</taxon>
        <taxon>Gunneridae</taxon>
        <taxon>Pentapetalae</taxon>
        <taxon>rosids</taxon>
        <taxon>fabids</taxon>
        <taxon>Fagales</taxon>
        <taxon>Fagaceae</taxon>
        <taxon>Quercus</taxon>
    </lineage>
</organism>
<comment type="caution">
    <text evidence="2">The sequence shown here is derived from an EMBL/GenBank/DDBJ whole genome shotgun (WGS) entry which is preliminary data.</text>
</comment>
<dbReference type="PANTHER" id="PTHR36031">
    <property type="entry name" value="F21O3.15 PROTEIN"/>
    <property type="match status" value="1"/>
</dbReference>
<sequence>MDQGFGRNRQGDNWERVSQIRDKFEFDREKRMRNKGRLNVFELYFSCLQSFLCFGLTDFLDLGDG</sequence>
<name>A0AAN7EM89_QUERU</name>
<dbReference type="AlphaFoldDB" id="A0AAN7EM89"/>
<evidence type="ECO:0000313" key="3">
    <source>
        <dbReference type="Proteomes" id="UP001324115"/>
    </source>
</evidence>
<keyword evidence="1" id="KW-1133">Transmembrane helix</keyword>
<evidence type="ECO:0000256" key="1">
    <source>
        <dbReference type="SAM" id="Phobius"/>
    </source>
</evidence>